<feature type="domain" description="Alcohol dehydrogenase-like N-terminal" evidence="6">
    <location>
        <begin position="25"/>
        <end position="132"/>
    </location>
</feature>
<dbReference type="Pfam" id="PF00107">
    <property type="entry name" value="ADH_zinc_N"/>
    <property type="match status" value="1"/>
</dbReference>
<keyword evidence="3" id="KW-0560">Oxidoreductase</keyword>
<name>A0A9X1CE19_9BACI</name>
<evidence type="ECO:0000313" key="8">
    <source>
        <dbReference type="Proteomes" id="UP001138793"/>
    </source>
</evidence>
<protein>
    <submittedName>
        <fullName evidence="7">2-desacetyl-2-hydroxyethyl bacteriochlorophyllide A dehydrogenase</fullName>
    </submittedName>
</protein>
<evidence type="ECO:0000256" key="1">
    <source>
        <dbReference type="ARBA" id="ARBA00022723"/>
    </source>
</evidence>
<dbReference type="InterPro" id="IPR013154">
    <property type="entry name" value="ADH-like_N"/>
</dbReference>
<dbReference type="Gene3D" id="3.40.50.720">
    <property type="entry name" value="NAD(P)-binding Rossmann-like Domain"/>
    <property type="match status" value="1"/>
</dbReference>
<keyword evidence="2 4" id="KW-0862">Zinc</keyword>
<proteinExistence type="inferred from homology"/>
<keyword evidence="8" id="KW-1185">Reference proteome</keyword>
<dbReference type="PROSITE" id="PS00059">
    <property type="entry name" value="ADH_ZINC"/>
    <property type="match status" value="1"/>
</dbReference>
<reference evidence="7" key="1">
    <citation type="submission" date="2021-03" db="EMBL/GenBank/DDBJ databases">
        <title>Genomic Encyclopedia of Type Strains, Phase IV (KMG-IV): sequencing the most valuable type-strain genomes for metagenomic binning, comparative biology and taxonomic classification.</title>
        <authorList>
            <person name="Goeker M."/>
        </authorList>
    </citation>
    <scope>NUCLEOTIDE SEQUENCE</scope>
    <source>
        <strain evidence="7">DSM 107338</strain>
    </source>
</reference>
<dbReference type="SUPFAM" id="SSF50129">
    <property type="entry name" value="GroES-like"/>
    <property type="match status" value="1"/>
</dbReference>
<dbReference type="InterPro" id="IPR002328">
    <property type="entry name" value="ADH_Zn_CS"/>
</dbReference>
<organism evidence="7 8">
    <name type="scientific">Oceanobacillus polygoni</name>
    <dbReference type="NCBI Taxonomy" id="1235259"/>
    <lineage>
        <taxon>Bacteria</taxon>
        <taxon>Bacillati</taxon>
        <taxon>Bacillota</taxon>
        <taxon>Bacilli</taxon>
        <taxon>Bacillales</taxon>
        <taxon>Bacillaceae</taxon>
        <taxon>Oceanobacillus</taxon>
    </lineage>
</organism>
<evidence type="ECO:0000256" key="2">
    <source>
        <dbReference type="ARBA" id="ARBA00022833"/>
    </source>
</evidence>
<dbReference type="InterPro" id="IPR036291">
    <property type="entry name" value="NAD(P)-bd_dom_sf"/>
</dbReference>
<evidence type="ECO:0000256" key="4">
    <source>
        <dbReference type="RuleBase" id="RU361277"/>
    </source>
</evidence>
<dbReference type="InterPro" id="IPR011032">
    <property type="entry name" value="GroES-like_sf"/>
</dbReference>
<comment type="similarity">
    <text evidence="4">Belongs to the zinc-containing alcohol dehydrogenase family.</text>
</comment>
<dbReference type="GO" id="GO:0008270">
    <property type="term" value="F:zinc ion binding"/>
    <property type="evidence" value="ECO:0007669"/>
    <property type="project" value="InterPro"/>
</dbReference>
<evidence type="ECO:0000313" key="7">
    <source>
        <dbReference type="EMBL" id="MBP2075822.1"/>
    </source>
</evidence>
<evidence type="ECO:0000259" key="6">
    <source>
        <dbReference type="Pfam" id="PF08240"/>
    </source>
</evidence>
<dbReference type="CDD" id="cd08261">
    <property type="entry name" value="Zn_ADH7"/>
    <property type="match status" value="1"/>
</dbReference>
<dbReference type="AlphaFoldDB" id="A0A9X1CE19"/>
<gene>
    <name evidence="7" type="ORF">J2Z64_000033</name>
</gene>
<keyword evidence="1 4" id="KW-0479">Metal-binding</keyword>
<dbReference type="SUPFAM" id="SSF51735">
    <property type="entry name" value="NAD(P)-binding Rossmann-fold domains"/>
    <property type="match status" value="1"/>
</dbReference>
<dbReference type="EMBL" id="JAGGMB010000001">
    <property type="protein sequence ID" value="MBP2075822.1"/>
    <property type="molecule type" value="Genomic_DNA"/>
</dbReference>
<feature type="domain" description="Alcohol dehydrogenase-like C-terminal" evidence="5">
    <location>
        <begin position="171"/>
        <end position="298"/>
    </location>
</feature>
<accession>A0A9X1CE19</accession>
<evidence type="ECO:0000259" key="5">
    <source>
        <dbReference type="Pfam" id="PF00107"/>
    </source>
</evidence>
<comment type="caution">
    <text evidence="7">The sequence shown here is derived from an EMBL/GenBank/DDBJ whole genome shotgun (WGS) entry which is preliminary data.</text>
</comment>
<dbReference type="OrthoDB" id="9770238at2"/>
<comment type="cofactor">
    <cofactor evidence="4">
        <name>Zn(2+)</name>
        <dbReference type="ChEBI" id="CHEBI:29105"/>
    </cofactor>
</comment>
<sequence>MKTIVCTRPNEMEIIIKDKQHSIKENEVLIAIKRIGICGTDIHAYGGNQPFFEYPRVLGHELSGIVETAGANVGSVKQGDTVTVIPYVNCGKCVACRNGRENCCTNMEVIGVHRDGGMTEYLAVPAEHIFVVSDLSLEEAAIVEPLSIGAHAVRRAEIKEGETVLIVGAGPIGMGAARFAKLAGATTVIMDLSEERLHTCKEWADCDHAVVAGEAAYQELLDVNQGELPTIVIDATGNKHSMMSSFEYVSHSGKLIYVGLVKDTISFFDPDFHAKELTLMASRNATKEDFNYVIDCLSKGLVKDSYVTNRIEFDQVPSFFEAGSFTTNKTLIAIGE</sequence>
<dbReference type="Pfam" id="PF08240">
    <property type="entry name" value="ADH_N"/>
    <property type="match status" value="1"/>
</dbReference>
<dbReference type="InterPro" id="IPR050129">
    <property type="entry name" value="Zn_alcohol_dh"/>
</dbReference>
<evidence type="ECO:0000256" key="3">
    <source>
        <dbReference type="ARBA" id="ARBA00023002"/>
    </source>
</evidence>
<dbReference type="PANTHER" id="PTHR43401">
    <property type="entry name" value="L-THREONINE 3-DEHYDROGENASE"/>
    <property type="match status" value="1"/>
</dbReference>
<dbReference type="GO" id="GO:0016491">
    <property type="term" value="F:oxidoreductase activity"/>
    <property type="evidence" value="ECO:0007669"/>
    <property type="project" value="UniProtKB-KW"/>
</dbReference>
<dbReference type="Gene3D" id="3.90.180.10">
    <property type="entry name" value="Medium-chain alcohol dehydrogenases, catalytic domain"/>
    <property type="match status" value="1"/>
</dbReference>
<dbReference type="PANTHER" id="PTHR43401:SF3">
    <property type="entry name" value="L-GALACTONATE-5-DEHYDROGENASE"/>
    <property type="match status" value="1"/>
</dbReference>
<dbReference type="Proteomes" id="UP001138793">
    <property type="component" value="Unassembled WGS sequence"/>
</dbReference>
<dbReference type="InterPro" id="IPR013149">
    <property type="entry name" value="ADH-like_C"/>
</dbReference>
<dbReference type="RefSeq" id="WP_149474142.1">
    <property type="nucleotide sequence ID" value="NZ_JAGGMB010000001.1"/>
</dbReference>